<dbReference type="InterPro" id="IPR036034">
    <property type="entry name" value="PDZ_sf"/>
</dbReference>
<feature type="transmembrane region" description="Helical" evidence="1">
    <location>
        <begin position="177"/>
        <end position="200"/>
    </location>
</feature>
<accession>A0A345BZB0</accession>
<dbReference type="SUPFAM" id="SSF50156">
    <property type="entry name" value="PDZ domain-like"/>
    <property type="match status" value="1"/>
</dbReference>
<dbReference type="AlphaFoldDB" id="A0A345BZB0"/>
<organism evidence="2 3">
    <name type="scientific">Salicibibacter kimchii</name>
    <dbReference type="NCBI Taxonomy" id="2099786"/>
    <lineage>
        <taxon>Bacteria</taxon>
        <taxon>Bacillati</taxon>
        <taxon>Bacillota</taxon>
        <taxon>Bacilli</taxon>
        <taxon>Bacillales</taxon>
        <taxon>Bacillaceae</taxon>
        <taxon>Salicibibacter</taxon>
    </lineage>
</organism>
<feature type="transmembrane region" description="Helical" evidence="1">
    <location>
        <begin position="54"/>
        <end position="77"/>
    </location>
</feature>
<dbReference type="OrthoDB" id="198399at2"/>
<name>A0A345BZB0_9BACI</name>
<feature type="transmembrane region" description="Helical" evidence="1">
    <location>
        <begin position="12"/>
        <end position="33"/>
    </location>
</feature>
<feature type="transmembrane region" description="Helical" evidence="1">
    <location>
        <begin position="206"/>
        <end position="226"/>
    </location>
</feature>
<keyword evidence="1" id="KW-0812">Transmembrane</keyword>
<keyword evidence="3" id="KW-1185">Reference proteome</keyword>
<dbReference type="Proteomes" id="UP000252100">
    <property type="component" value="Chromosome"/>
</dbReference>
<dbReference type="Gene3D" id="2.30.42.10">
    <property type="match status" value="1"/>
</dbReference>
<keyword evidence="1" id="KW-1133">Transmembrane helix</keyword>
<dbReference type="RefSeq" id="WP_114372948.1">
    <property type="nucleotide sequence ID" value="NZ_CP031092.1"/>
</dbReference>
<evidence type="ECO:0000256" key="1">
    <source>
        <dbReference type="SAM" id="Phobius"/>
    </source>
</evidence>
<dbReference type="KEGG" id="rue:DT065_09850"/>
<proteinExistence type="predicted"/>
<keyword evidence="1" id="KW-0472">Membrane</keyword>
<sequence>MDHWFTDLLTGIGSFFIHPLTYIGLLAMIGIGYRRLKRERKMFHTATGLVGKDVFHRLLPGILAGMVLSVVTVASGTVLTPEFLLMTTAVYLVLVVIGGAGFASPAYALGLALLLSYLLPLGWTTFIDPLPVLILIAAFLFTEGVFMRLQSKREQFSPLRLRSKRGKWIGGQRLDRMWLIPVCIFIPGGTFATEGWWPLLPIADDVSLLLVPFLVGFRLTAVGQLLRIKVKGAGTRLIALGVLITVGVALFMYLSAWVWLPVVLIAVLGRILMQVYEYVSDRMKDHYFVPRNEGVIILSVLPGSPGEKMGLLPGEMVTKVHGEPVDTEWSFYQSLQINSAYGRIEVIDANGEQRVVKAALYDNQHHELGLLFLHPHEAS</sequence>
<gene>
    <name evidence="2" type="ORF">DT065_09850</name>
</gene>
<reference evidence="2 3" key="1">
    <citation type="journal article" date="2018" name="J. Microbiol.">
        <title>Salicibibacter kimchii gen. nov., sp. nov., a moderately halophilic and alkalitolerant bacterium in the family Bacillaceae, isolated from kimchi.</title>
        <authorList>
            <person name="Jang J.Y."/>
            <person name="Oh Y.J."/>
            <person name="Lim S.K."/>
            <person name="Park H.K."/>
            <person name="Lee C."/>
            <person name="Kim J.Y."/>
            <person name="Lee M.A."/>
            <person name="Choi H.J."/>
        </authorList>
    </citation>
    <scope>NUCLEOTIDE SEQUENCE [LARGE SCALE GENOMIC DNA]</scope>
    <source>
        <strain evidence="2 3">NKC1-1</strain>
    </source>
</reference>
<feature type="transmembrane region" description="Helical" evidence="1">
    <location>
        <begin position="83"/>
        <end position="102"/>
    </location>
</feature>
<protein>
    <submittedName>
        <fullName evidence="2">PDZ domain-containing protein</fullName>
    </submittedName>
</protein>
<feature type="transmembrane region" description="Helical" evidence="1">
    <location>
        <begin position="233"/>
        <end position="253"/>
    </location>
</feature>
<evidence type="ECO:0000313" key="3">
    <source>
        <dbReference type="Proteomes" id="UP000252100"/>
    </source>
</evidence>
<evidence type="ECO:0000313" key="2">
    <source>
        <dbReference type="EMBL" id="AXF56291.1"/>
    </source>
</evidence>
<dbReference type="EMBL" id="CP031092">
    <property type="protein sequence ID" value="AXF56291.1"/>
    <property type="molecule type" value="Genomic_DNA"/>
</dbReference>